<dbReference type="RefSeq" id="WP_074730939.1">
    <property type="nucleotide sequence ID" value="NZ_FOGW01000031.1"/>
</dbReference>
<accession>A0A1H9UKH9</accession>
<gene>
    <name evidence="2" type="ORF">SAMN02910429_02150</name>
</gene>
<reference evidence="3" key="1">
    <citation type="submission" date="2016-10" db="EMBL/GenBank/DDBJ databases">
        <authorList>
            <person name="Varghese N."/>
            <person name="Submissions S."/>
        </authorList>
    </citation>
    <scope>NUCLEOTIDE SEQUENCE [LARGE SCALE GENOMIC DNA]</scope>
    <source>
        <strain evidence="3">S1b</strain>
    </source>
</reference>
<dbReference type="Proteomes" id="UP000182471">
    <property type="component" value="Unassembled WGS sequence"/>
</dbReference>
<feature type="transmembrane region" description="Helical" evidence="1">
    <location>
        <begin position="6"/>
        <end position="24"/>
    </location>
</feature>
<feature type="transmembrane region" description="Helical" evidence="1">
    <location>
        <begin position="55"/>
        <end position="72"/>
    </location>
</feature>
<feature type="transmembrane region" description="Helical" evidence="1">
    <location>
        <begin position="31"/>
        <end position="49"/>
    </location>
</feature>
<keyword evidence="1" id="KW-0812">Transmembrane</keyword>
<evidence type="ECO:0000256" key="1">
    <source>
        <dbReference type="SAM" id="Phobius"/>
    </source>
</evidence>
<evidence type="ECO:0000313" key="2">
    <source>
        <dbReference type="EMBL" id="SES09839.1"/>
    </source>
</evidence>
<organism evidence="2 3">
    <name type="scientific">Lachnobacterium bovis</name>
    <dbReference type="NCBI Taxonomy" id="140626"/>
    <lineage>
        <taxon>Bacteria</taxon>
        <taxon>Bacillati</taxon>
        <taxon>Bacillota</taxon>
        <taxon>Clostridia</taxon>
        <taxon>Lachnospirales</taxon>
        <taxon>Lachnospiraceae</taxon>
        <taxon>Lachnobacterium</taxon>
    </lineage>
</organism>
<evidence type="ECO:0000313" key="3">
    <source>
        <dbReference type="Proteomes" id="UP000182471"/>
    </source>
</evidence>
<sequence>MIMQEIALIVSAVITAAFMLMCLTTDLRERMIYVFPCYLLIPLWMMVGVASSEKAVMIGIILVIHIMAYLLFRITGIWGDGDSDIFLLYGVVFMSFMTQIRPECGIGLYIVAELIGMVVALFTSFLIGVVEALIKKRKLTKNSSIAVVPGFSIVIIAMIAGLIFGR</sequence>
<dbReference type="AlphaFoldDB" id="A0A1H9UKH9"/>
<keyword evidence="1" id="KW-1133">Transmembrane helix</keyword>
<evidence type="ECO:0008006" key="4">
    <source>
        <dbReference type="Google" id="ProtNLM"/>
    </source>
</evidence>
<keyword evidence="1" id="KW-0472">Membrane</keyword>
<feature type="transmembrane region" description="Helical" evidence="1">
    <location>
        <begin position="145"/>
        <end position="164"/>
    </location>
</feature>
<name>A0A1H9UKH9_9FIRM</name>
<feature type="transmembrane region" description="Helical" evidence="1">
    <location>
        <begin position="84"/>
        <end position="100"/>
    </location>
</feature>
<dbReference type="EMBL" id="FOGW01000031">
    <property type="protein sequence ID" value="SES09839.1"/>
    <property type="molecule type" value="Genomic_DNA"/>
</dbReference>
<keyword evidence="3" id="KW-1185">Reference proteome</keyword>
<proteinExistence type="predicted"/>
<protein>
    <recommendedName>
        <fullName evidence="4">Type IV leader peptidase family protein</fullName>
    </recommendedName>
</protein>
<feature type="transmembrane region" description="Helical" evidence="1">
    <location>
        <begin position="106"/>
        <end position="133"/>
    </location>
</feature>